<evidence type="ECO:0000259" key="3">
    <source>
        <dbReference type="PROSITE" id="PS50043"/>
    </source>
</evidence>
<dbReference type="Pfam" id="PF00196">
    <property type="entry name" value="GerE"/>
    <property type="match status" value="1"/>
</dbReference>
<dbReference type="PRINTS" id="PR00038">
    <property type="entry name" value="HTHLUXR"/>
</dbReference>
<dbReference type="SUPFAM" id="SSF48452">
    <property type="entry name" value="TPR-like"/>
    <property type="match status" value="1"/>
</dbReference>
<reference evidence="4" key="1">
    <citation type="submission" date="2021-04" db="EMBL/GenBank/DDBJ databases">
        <title>Genomic sequence of Actinosynnema pretiosum subsp. pretiosum ATCC 31280 (C-14919).</title>
        <authorList>
            <person name="Bai L."/>
            <person name="Wang X."/>
            <person name="Xiao Y."/>
        </authorList>
    </citation>
    <scope>NUCLEOTIDE SEQUENCE</scope>
    <source>
        <strain evidence="4">ATCC 31280</strain>
    </source>
</reference>
<keyword evidence="2" id="KW-0067">ATP-binding</keyword>
<dbReference type="InterPro" id="IPR011990">
    <property type="entry name" value="TPR-like_helical_dom_sf"/>
</dbReference>
<dbReference type="InterPro" id="IPR036388">
    <property type="entry name" value="WH-like_DNA-bd_sf"/>
</dbReference>
<dbReference type="InterPro" id="IPR016032">
    <property type="entry name" value="Sig_transdc_resp-reg_C-effctor"/>
</dbReference>
<dbReference type="SMART" id="SM00421">
    <property type="entry name" value="HTH_LUXR"/>
    <property type="match status" value="1"/>
</dbReference>
<dbReference type="SUPFAM" id="SSF52540">
    <property type="entry name" value="P-loop containing nucleoside triphosphate hydrolases"/>
    <property type="match status" value="1"/>
</dbReference>
<dbReference type="PANTHER" id="PTHR16305">
    <property type="entry name" value="TESTICULAR SOLUBLE ADENYLYL CYCLASE"/>
    <property type="match status" value="1"/>
</dbReference>
<dbReference type="SMART" id="SM00382">
    <property type="entry name" value="AAA"/>
    <property type="match status" value="1"/>
</dbReference>
<feature type="domain" description="HTH luxR-type" evidence="3">
    <location>
        <begin position="892"/>
        <end position="957"/>
    </location>
</feature>
<dbReference type="Proteomes" id="UP000677152">
    <property type="component" value="Chromosome"/>
</dbReference>
<protein>
    <submittedName>
        <fullName evidence="4">AAA family ATPase</fullName>
    </submittedName>
</protein>
<dbReference type="PANTHER" id="PTHR16305:SF35">
    <property type="entry name" value="TRANSCRIPTIONAL ACTIVATOR DOMAIN"/>
    <property type="match status" value="1"/>
</dbReference>
<dbReference type="SUPFAM" id="SSF46894">
    <property type="entry name" value="C-terminal effector domain of the bipartite response regulators"/>
    <property type="match status" value="1"/>
</dbReference>
<dbReference type="Gene3D" id="1.25.40.10">
    <property type="entry name" value="Tetratricopeptide repeat domain"/>
    <property type="match status" value="1"/>
</dbReference>
<dbReference type="GO" id="GO:0006355">
    <property type="term" value="P:regulation of DNA-templated transcription"/>
    <property type="evidence" value="ECO:0007669"/>
    <property type="project" value="InterPro"/>
</dbReference>
<dbReference type="Gene3D" id="1.10.10.10">
    <property type="entry name" value="Winged helix-like DNA-binding domain superfamily/Winged helix DNA-binding domain"/>
    <property type="match status" value="1"/>
</dbReference>
<dbReference type="Pfam" id="PF13191">
    <property type="entry name" value="AAA_16"/>
    <property type="match status" value="1"/>
</dbReference>
<evidence type="ECO:0000256" key="1">
    <source>
        <dbReference type="ARBA" id="ARBA00022741"/>
    </source>
</evidence>
<name>A0AA45L5D7_9PSEU</name>
<gene>
    <name evidence="4" type="ORF">KCV87_27550</name>
</gene>
<evidence type="ECO:0000313" key="4">
    <source>
        <dbReference type="EMBL" id="QUF03145.1"/>
    </source>
</evidence>
<dbReference type="AlphaFoldDB" id="A0AA45L5D7"/>
<organism evidence="4 5">
    <name type="scientific">Actinosynnema pretiosum subsp. pretiosum</name>
    <dbReference type="NCBI Taxonomy" id="103721"/>
    <lineage>
        <taxon>Bacteria</taxon>
        <taxon>Bacillati</taxon>
        <taxon>Actinomycetota</taxon>
        <taxon>Actinomycetes</taxon>
        <taxon>Pseudonocardiales</taxon>
        <taxon>Pseudonocardiaceae</taxon>
        <taxon>Actinosynnema</taxon>
    </lineage>
</organism>
<dbReference type="PROSITE" id="PS50043">
    <property type="entry name" value="HTH_LUXR_2"/>
    <property type="match status" value="1"/>
</dbReference>
<dbReference type="GO" id="GO:0005737">
    <property type="term" value="C:cytoplasm"/>
    <property type="evidence" value="ECO:0007669"/>
    <property type="project" value="TreeGrafter"/>
</dbReference>
<proteinExistence type="predicted"/>
<accession>A0AA45L5D7</accession>
<dbReference type="CDD" id="cd06170">
    <property type="entry name" value="LuxR_C_like"/>
    <property type="match status" value="1"/>
</dbReference>
<dbReference type="PROSITE" id="PS00622">
    <property type="entry name" value="HTH_LUXR_1"/>
    <property type="match status" value="1"/>
</dbReference>
<evidence type="ECO:0000256" key="2">
    <source>
        <dbReference type="ARBA" id="ARBA00022840"/>
    </source>
</evidence>
<dbReference type="InterPro" id="IPR041664">
    <property type="entry name" value="AAA_16"/>
</dbReference>
<dbReference type="InterPro" id="IPR000792">
    <property type="entry name" value="Tscrpt_reg_LuxR_C"/>
</dbReference>
<keyword evidence="1" id="KW-0547">Nucleotide-binding</keyword>
<dbReference type="GO" id="GO:0005524">
    <property type="term" value="F:ATP binding"/>
    <property type="evidence" value="ECO:0007669"/>
    <property type="project" value="UniProtKB-KW"/>
</dbReference>
<dbReference type="InterPro" id="IPR027417">
    <property type="entry name" value="P-loop_NTPase"/>
</dbReference>
<dbReference type="GO" id="GO:0004016">
    <property type="term" value="F:adenylate cyclase activity"/>
    <property type="evidence" value="ECO:0007669"/>
    <property type="project" value="TreeGrafter"/>
</dbReference>
<dbReference type="EMBL" id="CP073249">
    <property type="protein sequence ID" value="QUF03145.1"/>
    <property type="molecule type" value="Genomic_DNA"/>
</dbReference>
<evidence type="ECO:0000313" key="5">
    <source>
        <dbReference type="Proteomes" id="UP000677152"/>
    </source>
</evidence>
<sequence>MPSQVCDHAAVARLGSGIPLVARVRELTGLRTALQDAVLGRPGAVLVSGEAGVGKSRLVDELARSAGDALVLGGRCLDVAETGVPYPPFTEVARRVRAEGLLDLDARPALRWLLPELSPVPDRGAVDPHGVRLPGRRGEQDTGQLRLFDAVLALLTDLAARGPVLLVLEDLHLADASTRALLVFLLSRLRDQRLLVVTTHRSDDLRRDHPLRPVLAELGRLPSVRRLDLAPLSAIDTRGLVAALDAGLSDELVLRVAERAEGNPFLAEELAADPHTLGEPSLARASLLGPGAARVARVVAVAGRPLRAVDLAAFTDDVELGGALREAVRHGVLVERDGAYRFRHALAREAVLADLLPGERVRLHAAFAELLGTTTGRGVAASVAHHALAAGNPALALASSVRAAAEAAACGAPAEALRHREVALRLWTTAGRTPSGITEADLLRQASWAAGASGLPERAVALARAGVELVDGTGPEAGAALWLRLARALAELDDADGEREAAVEQAWLLLRDRPACAERAEVLAGWAAALHEGGKRAEAAERAEQAVADGRASGAWAAVADALTTLAVLDAEDGRGESALRRHLEAVEHARGGGAVGAELRARRALGRFHHDTGQPGRAVEAFDAGVRRADETGVAWSALGVELRAWQVLTRYRAGDWAGAAGAAGEAGAWGSERLAAARAQLLVGRGEFEAAERELTGLRWSRDAWTAEVAGAADVELLLWRGQPDSAVDRAVEATGVCACPAGVLRLLALGVAAWAELAGRARRRRDRDAEERAVAEGRALAGRARAVRGGGADAAAWLARVDAEEDRLVGGVVTGPWLVAAELYGDAHEQAVCRWRAAETALARGQREQAATLLKAADTAAELLGARPLRDAVRQTARRGRVVLRGEVPGGQVDPFTPRERSVLALVALGRTNREVGEELVISEKTVSVHLTRIMAKLGAGRRGEAVAIAFERGLLDVTG</sequence>
<dbReference type="InterPro" id="IPR003593">
    <property type="entry name" value="AAA+_ATPase"/>
</dbReference>
<dbReference type="GO" id="GO:0003677">
    <property type="term" value="F:DNA binding"/>
    <property type="evidence" value="ECO:0007669"/>
    <property type="project" value="InterPro"/>
</dbReference>